<gene>
    <name evidence="2" type="ORF">DdX_16918</name>
</gene>
<proteinExistence type="predicted"/>
<dbReference type="Proteomes" id="UP001201812">
    <property type="component" value="Unassembled WGS sequence"/>
</dbReference>
<dbReference type="EMBL" id="JAKKPZ010000156">
    <property type="protein sequence ID" value="KAI1700107.1"/>
    <property type="molecule type" value="Genomic_DNA"/>
</dbReference>
<evidence type="ECO:0000313" key="2">
    <source>
        <dbReference type="EMBL" id="KAI1700107.1"/>
    </source>
</evidence>
<evidence type="ECO:0000256" key="1">
    <source>
        <dbReference type="SAM" id="MobiDB-lite"/>
    </source>
</evidence>
<dbReference type="AlphaFoldDB" id="A0AAD4MPY6"/>
<evidence type="ECO:0000313" key="3">
    <source>
        <dbReference type="Proteomes" id="UP001201812"/>
    </source>
</evidence>
<comment type="caution">
    <text evidence="2">The sequence shown here is derived from an EMBL/GenBank/DDBJ whole genome shotgun (WGS) entry which is preliminary data.</text>
</comment>
<sequence length="68" mass="7555">MDPKPKRRWSSSPFQALPSSPSLIQTLHTRVNTNRVIAQTRHCSQRLTAISDAMHRGKISSGERSGAL</sequence>
<feature type="region of interest" description="Disordered" evidence="1">
    <location>
        <begin position="1"/>
        <end position="21"/>
    </location>
</feature>
<feature type="compositionally biased region" description="Polar residues" evidence="1">
    <location>
        <begin position="10"/>
        <end position="21"/>
    </location>
</feature>
<protein>
    <submittedName>
        <fullName evidence="2">Uncharacterized protein</fullName>
    </submittedName>
</protein>
<keyword evidence="3" id="KW-1185">Reference proteome</keyword>
<organism evidence="2 3">
    <name type="scientific">Ditylenchus destructor</name>
    <dbReference type="NCBI Taxonomy" id="166010"/>
    <lineage>
        <taxon>Eukaryota</taxon>
        <taxon>Metazoa</taxon>
        <taxon>Ecdysozoa</taxon>
        <taxon>Nematoda</taxon>
        <taxon>Chromadorea</taxon>
        <taxon>Rhabditida</taxon>
        <taxon>Tylenchina</taxon>
        <taxon>Tylenchomorpha</taxon>
        <taxon>Sphaerularioidea</taxon>
        <taxon>Anguinidae</taxon>
        <taxon>Anguininae</taxon>
        <taxon>Ditylenchus</taxon>
    </lineage>
</organism>
<reference evidence="2" key="1">
    <citation type="submission" date="2022-01" db="EMBL/GenBank/DDBJ databases">
        <title>Genome Sequence Resource for Two Populations of Ditylenchus destructor, the Migratory Endoparasitic Phytonematode.</title>
        <authorList>
            <person name="Zhang H."/>
            <person name="Lin R."/>
            <person name="Xie B."/>
        </authorList>
    </citation>
    <scope>NUCLEOTIDE SEQUENCE</scope>
    <source>
        <strain evidence="2">BazhouSP</strain>
    </source>
</reference>
<accession>A0AAD4MPY6</accession>
<name>A0AAD4MPY6_9BILA</name>